<accession>R4XGM2</accession>
<dbReference type="PROSITE" id="PS50082">
    <property type="entry name" value="WD_REPEATS_2"/>
    <property type="match status" value="2"/>
</dbReference>
<proteinExistence type="predicted"/>
<feature type="repeat" description="WD" evidence="3">
    <location>
        <begin position="220"/>
        <end position="261"/>
    </location>
</feature>
<dbReference type="InterPro" id="IPR024977">
    <property type="entry name" value="Apc4-like_WD40_dom"/>
</dbReference>
<dbReference type="SUPFAM" id="SSF50978">
    <property type="entry name" value="WD40 repeat-like"/>
    <property type="match status" value="1"/>
</dbReference>
<organism evidence="5 6">
    <name type="scientific">Taphrina deformans (strain PYCC 5710 / ATCC 11124 / CBS 356.35 / IMI 108563 / JCM 9778 / NBRC 8474)</name>
    <name type="common">Peach leaf curl fungus</name>
    <name type="synonym">Lalaria deformans</name>
    <dbReference type="NCBI Taxonomy" id="1097556"/>
    <lineage>
        <taxon>Eukaryota</taxon>
        <taxon>Fungi</taxon>
        <taxon>Dikarya</taxon>
        <taxon>Ascomycota</taxon>
        <taxon>Taphrinomycotina</taxon>
        <taxon>Taphrinomycetes</taxon>
        <taxon>Taphrinales</taxon>
        <taxon>Taphrinaceae</taxon>
        <taxon>Taphrina</taxon>
    </lineage>
</organism>
<dbReference type="PANTHER" id="PTHR44019">
    <property type="entry name" value="WD REPEAT-CONTAINING PROTEIN 55"/>
    <property type="match status" value="1"/>
</dbReference>
<evidence type="ECO:0000313" key="5">
    <source>
        <dbReference type="EMBL" id="CCG84807.1"/>
    </source>
</evidence>
<comment type="caution">
    <text evidence="5">The sequence shown here is derived from an EMBL/GenBank/DDBJ whole genome shotgun (WGS) entry which is preliminary data.</text>
</comment>
<sequence>MALNYLVYNERSSHTSDIFSIACTNDSIISTSADGTVRYWDAATSELTSTVDNAFKMSGHSLVAAEDTVIGAGFSGELKEFEPSSTAPGKDIAMTSDKDPVNWVVTLSPDAATIATTTSNGSLNVYDRASKTLVANIETRGKFGLCVDYAPNNRFIASGHVDGGLYLFDTELGKLKHAISQTKTIRTVQFSPRSDLLAAAGASCGIAIFDVKTAEQVALLQGHSHEITTLAWNGSGELLLTGSVDGKVKLWHLGRKECVGTFTEGNGHKIWCVRWCKIGPQKAEGFVVGGSEKVLRFYLPQAA</sequence>
<dbReference type="PANTHER" id="PTHR44019:SF8">
    <property type="entry name" value="POC1 CENTRIOLAR PROTEIN HOMOLOG"/>
    <property type="match status" value="1"/>
</dbReference>
<dbReference type="PROSITE" id="PS50294">
    <property type="entry name" value="WD_REPEATS_REGION"/>
    <property type="match status" value="2"/>
</dbReference>
<feature type="domain" description="Anaphase-promoting complex subunit 4-like WD40" evidence="4">
    <location>
        <begin position="189"/>
        <end position="277"/>
    </location>
</feature>
<dbReference type="OrthoDB" id="10251741at2759"/>
<gene>
    <name evidence="5" type="ORF">TAPDE_005352</name>
</gene>
<evidence type="ECO:0000256" key="1">
    <source>
        <dbReference type="ARBA" id="ARBA00022574"/>
    </source>
</evidence>
<dbReference type="Pfam" id="PF12894">
    <property type="entry name" value="ANAPC4_WD40"/>
    <property type="match status" value="1"/>
</dbReference>
<evidence type="ECO:0000313" key="6">
    <source>
        <dbReference type="Proteomes" id="UP000013776"/>
    </source>
</evidence>
<dbReference type="VEuPathDB" id="FungiDB:TAPDE_005352"/>
<dbReference type="SMART" id="SM00320">
    <property type="entry name" value="WD40"/>
    <property type="match status" value="6"/>
</dbReference>
<reference evidence="5 6" key="1">
    <citation type="journal article" date="2013" name="MBio">
        <title>Genome sequencing of the plant pathogen Taphrina deformans, the causal agent of peach leaf curl.</title>
        <authorList>
            <person name="Cisse O.H."/>
            <person name="Almeida J.M.G.C.F."/>
            <person name="Fonseca A."/>
            <person name="Kumar A.A."/>
            <person name="Salojaervi J."/>
            <person name="Overmyer K."/>
            <person name="Hauser P.M."/>
            <person name="Pagni M."/>
        </authorList>
    </citation>
    <scope>NUCLEOTIDE SEQUENCE [LARGE SCALE GENOMIC DNA]</scope>
    <source>
        <strain evidence="6">PYCC 5710 / ATCC 11124 / CBS 356.35 / IMI 108563 / JCM 9778 / NBRC 8474</strain>
    </source>
</reference>
<dbReference type="InterPro" id="IPR036322">
    <property type="entry name" value="WD40_repeat_dom_sf"/>
</dbReference>
<dbReference type="STRING" id="1097556.R4XGM2"/>
<dbReference type="eggNOG" id="KOG4155">
    <property type="taxonomic scope" value="Eukaryota"/>
</dbReference>
<dbReference type="Proteomes" id="UP000013776">
    <property type="component" value="Unassembled WGS sequence"/>
</dbReference>
<dbReference type="InterPro" id="IPR015943">
    <property type="entry name" value="WD40/YVTN_repeat-like_dom_sf"/>
</dbReference>
<dbReference type="Pfam" id="PF00400">
    <property type="entry name" value="WD40"/>
    <property type="match status" value="2"/>
</dbReference>
<protein>
    <recommendedName>
        <fullName evidence="4">Anaphase-promoting complex subunit 4-like WD40 domain-containing protein</fullName>
    </recommendedName>
</protein>
<evidence type="ECO:0000256" key="3">
    <source>
        <dbReference type="PROSITE-ProRule" id="PRU00221"/>
    </source>
</evidence>
<dbReference type="InterPro" id="IPR001680">
    <property type="entry name" value="WD40_rpt"/>
</dbReference>
<dbReference type="InterPro" id="IPR050505">
    <property type="entry name" value="WDR55/POC1"/>
</dbReference>
<keyword evidence="6" id="KW-1185">Reference proteome</keyword>
<dbReference type="EMBL" id="CAHR02000312">
    <property type="protein sequence ID" value="CCG84807.1"/>
    <property type="molecule type" value="Genomic_DNA"/>
</dbReference>
<evidence type="ECO:0000259" key="4">
    <source>
        <dbReference type="Pfam" id="PF12894"/>
    </source>
</evidence>
<evidence type="ECO:0000256" key="2">
    <source>
        <dbReference type="ARBA" id="ARBA00022737"/>
    </source>
</evidence>
<dbReference type="Gene3D" id="2.130.10.10">
    <property type="entry name" value="YVTN repeat-like/Quinoprotein amine dehydrogenase"/>
    <property type="match status" value="1"/>
</dbReference>
<keyword evidence="1 3" id="KW-0853">WD repeat</keyword>
<keyword evidence="2" id="KW-0677">Repeat</keyword>
<dbReference type="AlphaFoldDB" id="R4XGM2"/>
<feature type="repeat" description="WD" evidence="3">
    <location>
        <begin position="11"/>
        <end position="50"/>
    </location>
</feature>
<name>R4XGM2_TAPDE</name>